<feature type="signal peptide" evidence="1">
    <location>
        <begin position="1"/>
        <end position="17"/>
    </location>
</feature>
<dbReference type="SMART" id="SM00718">
    <property type="entry name" value="DM4_12"/>
    <property type="match status" value="1"/>
</dbReference>
<dbReference type="GeneID" id="108558298"/>
<dbReference type="RefSeq" id="XP_017770661.1">
    <property type="nucleotide sequence ID" value="XM_017915172.1"/>
</dbReference>
<feature type="chain" id="PRO_5046292917" evidence="1">
    <location>
        <begin position="18"/>
        <end position="198"/>
    </location>
</feature>
<gene>
    <name evidence="3" type="primary">LOC108558298</name>
</gene>
<sequence>MLKLLLTVLVLANYSSSILDTSALLSRQRRTLIYQPGLNWAELVVGLGLPVDVKDHSITWGAAVKSYYELPNNSTIITRPSIDVARKRREAATATTRWKLYAAVQMFAETFGYQDAKSCILKTICQAASAPFDGRTGLLSEVLHLFFTPSSTNEAVEDQYDYEYHAAERLGKEYAQCEVLFPECESDFMEQFTKTLSP</sequence>
<dbReference type="Pfam" id="PF07841">
    <property type="entry name" value="DM4_12"/>
    <property type="match status" value="1"/>
</dbReference>
<proteinExistence type="predicted"/>
<name>A0ABM1M7W1_NICVS</name>
<evidence type="ECO:0000313" key="3">
    <source>
        <dbReference type="RefSeq" id="XP_017770661.1"/>
    </source>
</evidence>
<evidence type="ECO:0000313" key="2">
    <source>
        <dbReference type="Proteomes" id="UP000695000"/>
    </source>
</evidence>
<reference evidence="3" key="1">
    <citation type="submission" date="2025-08" db="UniProtKB">
        <authorList>
            <consortium name="RefSeq"/>
        </authorList>
    </citation>
    <scope>IDENTIFICATION</scope>
    <source>
        <tissue evidence="3">Whole Larva</tissue>
    </source>
</reference>
<dbReference type="PANTHER" id="PTHR21398:SF21">
    <property type="entry name" value="AGAP004005-PA"/>
    <property type="match status" value="1"/>
</dbReference>
<evidence type="ECO:0000256" key="1">
    <source>
        <dbReference type="SAM" id="SignalP"/>
    </source>
</evidence>
<dbReference type="InterPro" id="IPR006631">
    <property type="entry name" value="DM4_12"/>
</dbReference>
<protein>
    <submittedName>
        <fullName evidence="3">Uncharacterized protein LOC108558298</fullName>
    </submittedName>
</protein>
<organism evidence="2 3">
    <name type="scientific">Nicrophorus vespilloides</name>
    <name type="common">Boreal carrion beetle</name>
    <dbReference type="NCBI Taxonomy" id="110193"/>
    <lineage>
        <taxon>Eukaryota</taxon>
        <taxon>Metazoa</taxon>
        <taxon>Ecdysozoa</taxon>
        <taxon>Arthropoda</taxon>
        <taxon>Hexapoda</taxon>
        <taxon>Insecta</taxon>
        <taxon>Pterygota</taxon>
        <taxon>Neoptera</taxon>
        <taxon>Endopterygota</taxon>
        <taxon>Coleoptera</taxon>
        <taxon>Polyphaga</taxon>
        <taxon>Staphyliniformia</taxon>
        <taxon>Silphidae</taxon>
        <taxon>Nicrophorinae</taxon>
        <taxon>Nicrophorus</taxon>
    </lineage>
</organism>
<keyword evidence="2" id="KW-1185">Reference proteome</keyword>
<accession>A0ABM1M7W1</accession>
<dbReference type="PANTHER" id="PTHR21398">
    <property type="entry name" value="AGAP007094-PA"/>
    <property type="match status" value="1"/>
</dbReference>
<keyword evidence="1" id="KW-0732">Signal</keyword>
<dbReference type="Proteomes" id="UP000695000">
    <property type="component" value="Unplaced"/>
</dbReference>